<accession>A0A4R3YDM2</accession>
<feature type="chain" id="PRO_5020598396" evidence="1">
    <location>
        <begin position="20"/>
        <end position="87"/>
    </location>
</feature>
<sequence>MKKMMLMMGLVFFSTSTLGADRIINLDKVLIEEIKIQGKVKGWMLQKICLDGAAYYVMPVAISPASIAPVFTKLGKPELCEGNLVKQ</sequence>
<dbReference type="Proteomes" id="UP000295367">
    <property type="component" value="Unassembled WGS sequence"/>
</dbReference>
<protein>
    <submittedName>
        <fullName evidence="2">Uncharacterized protein</fullName>
    </submittedName>
</protein>
<dbReference type="RefSeq" id="WP_124947480.1">
    <property type="nucleotide sequence ID" value="NZ_BHVT01000073.1"/>
</dbReference>
<evidence type="ECO:0000313" key="3">
    <source>
        <dbReference type="Proteomes" id="UP000295367"/>
    </source>
</evidence>
<proteinExistence type="predicted"/>
<evidence type="ECO:0000256" key="1">
    <source>
        <dbReference type="SAM" id="SignalP"/>
    </source>
</evidence>
<keyword evidence="1" id="KW-0732">Signal</keyword>
<dbReference type="EMBL" id="SMCO01000001">
    <property type="protein sequence ID" value="TCV90605.1"/>
    <property type="molecule type" value="Genomic_DNA"/>
</dbReference>
<feature type="signal peptide" evidence="1">
    <location>
        <begin position="1"/>
        <end position="19"/>
    </location>
</feature>
<comment type="caution">
    <text evidence="2">The sequence shown here is derived from an EMBL/GenBank/DDBJ whole genome shotgun (WGS) entry which is preliminary data.</text>
</comment>
<keyword evidence="3" id="KW-1185">Reference proteome</keyword>
<evidence type="ECO:0000313" key="2">
    <source>
        <dbReference type="EMBL" id="TCV90605.1"/>
    </source>
</evidence>
<organism evidence="2 3">
    <name type="scientific">Sulfurirhabdus autotrophica</name>
    <dbReference type="NCBI Taxonomy" id="1706046"/>
    <lineage>
        <taxon>Bacteria</taxon>
        <taxon>Pseudomonadati</taxon>
        <taxon>Pseudomonadota</taxon>
        <taxon>Betaproteobacteria</taxon>
        <taxon>Nitrosomonadales</taxon>
        <taxon>Sulfuricellaceae</taxon>
        <taxon>Sulfurirhabdus</taxon>
    </lineage>
</organism>
<gene>
    <name evidence="2" type="ORF">EDC63_101579</name>
</gene>
<dbReference type="AlphaFoldDB" id="A0A4R3YDM2"/>
<name>A0A4R3YDM2_9PROT</name>
<reference evidence="2 3" key="1">
    <citation type="submission" date="2019-03" db="EMBL/GenBank/DDBJ databases">
        <title>Genomic Encyclopedia of Type Strains, Phase IV (KMG-IV): sequencing the most valuable type-strain genomes for metagenomic binning, comparative biology and taxonomic classification.</title>
        <authorList>
            <person name="Goeker M."/>
        </authorList>
    </citation>
    <scope>NUCLEOTIDE SEQUENCE [LARGE SCALE GENOMIC DNA]</scope>
    <source>
        <strain evidence="2 3">DSM 100309</strain>
    </source>
</reference>